<feature type="signal peptide" evidence="1">
    <location>
        <begin position="1"/>
        <end position="22"/>
    </location>
</feature>
<proteinExistence type="predicted"/>
<gene>
    <name evidence="2" type="ORF">SAMN05216464_1358</name>
</gene>
<dbReference type="Gene3D" id="3.40.390.10">
    <property type="entry name" value="Collagenase (Catalytic Domain)"/>
    <property type="match status" value="1"/>
</dbReference>
<name>A0A1G7P5I9_9SPHI</name>
<evidence type="ECO:0000313" key="2">
    <source>
        <dbReference type="EMBL" id="SDF81606.1"/>
    </source>
</evidence>
<feature type="chain" id="PRO_5011460890" description="Metallo-peptidase family M12B Reprolysin-like" evidence="1">
    <location>
        <begin position="23"/>
        <end position="412"/>
    </location>
</feature>
<dbReference type="SUPFAM" id="SSF55486">
    <property type="entry name" value="Metalloproteases ('zincins'), catalytic domain"/>
    <property type="match status" value="2"/>
</dbReference>
<keyword evidence="3" id="KW-1185">Reference proteome</keyword>
<dbReference type="OrthoDB" id="1041391at2"/>
<evidence type="ECO:0008006" key="4">
    <source>
        <dbReference type="Google" id="ProtNLM"/>
    </source>
</evidence>
<accession>A0A1G7P5I9</accession>
<dbReference type="EMBL" id="FNAI01000035">
    <property type="protein sequence ID" value="SDF81606.1"/>
    <property type="molecule type" value="Genomic_DNA"/>
</dbReference>
<reference evidence="2 3" key="1">
    <citation type="submission" date="2016-10" db="EMBL/GenBank/DDBJ databases">
        <authorList>
            <person name="de Groot N.N."/>
        </authorList>
    </citation>
    <scope>NUCLEOTIDE SEQUENCE [LARGE SCALE GENOMIC DNA]</scope>
    <source>
        <strain evidence="2 3">47C3B</strain>
    </source>
</reference>
<evidence type="ECO:0000313" key="3">
    <source>
        <dbReference type="Proteomes" id="UP000199072"/>
    </source>
</evidence>
<protein>
    <recommendedName>
        <fullName evidence="4">Metallo-peptidase family M12B Reprolysin-like</fullName>
    </recommendedName>
</protein>
<dbReference type="RefSeq" id="WP_091157873.1">
    <property type="nucleotide sequence ID" value="NZ_FNAI01000035.1"/>
</dbReference>
<evidence type="ECO:0000256" key="1">
    <source>
        <dbReference type="SAM" id="SignalP"/>
    </source>
</evidence>
<dbReference type="InterPro" id="IPR024079">
    <property type="entry name" value="MetalloPept_cat_dom_sf"/>
</dbReference>
<keyword evidence="1" id="KW-0732">Signal</keyword>
<organism evidence="2 3">
    <name type="scientific">Mucilaginibacter pineti</name>
    <dbReference type="NCBI Taxonomy" id="1391627"/>
    <lineage>
        <taxon>Bacteria</taxon>
        <taxon>Pseudomonadati</taxon>
        <taxon>Bacteroidota</taxon>
        <taxon>Sphingobacteriia</taxon>
        <taxon>Sphingobacteriales</taxon>
        <taxon>Sphingobacteriaceae</taxon>
        <taxon>Mucilaginibacter</taxon>
    </lineage>
</organism>
<dbReference type="AlphaFoldDB" id="A0A1G7P5I9"/>
<dbReference type="GO" id="GO:0008237">
    <property type="term" value="F:metallopeptidase activity"/>
    <property type="evidence" value="ECO:0007669"/>
    <property type="project" value="InterPro"/>
</dbReference>
<sequence>MRKFAALILFNCILCFNAYSQADKQYYVTAYKEQLQMLTGQKPVSFKRSVFLTENAFYSNKLSYQAFCQDVSNISVQLKAMIKAKGIGKYKTAPNWATFYFMTDTIPANNFRPFTYDFEDFTGSKDWSKMFVTKLLKTHSGNCHSLPYLYKILCEEIGGTAYLAFAPNHCYIKHMGENGQWTNKMVDLNGMDGEVSGSGTKKDPYVIKANYYYVNGSLSDKQVTALNDGVASYNKMGGKDGVEIKNADGTKSYVKYSLSASGVKDAQAAKDAAYGDKFTDKGGTERFFGNIVGEGASGSGGDYGSATNRNVNFNNANIKDGIDNKGMNESRLLEGIVIHEIGHNLGGEHSDGTSTMSQITTNNIVRDIGPSSSYISYPGTSKDFTKIIFDRRDTRMQDPNARVLQPGLYTKQ</sequence>
<dbReference type="STRING" id="1391627.SAMN05216464_1358"/>
<dbReference type="Proteomes" id="UP000199072">
    <property type="component" value="Unassembled WGS sequence"/>
</dbReference>